<dbReference type="CDD" id="cd00586">
    <property type="entry name" value="4HBT"/>
    <property type="match status" value="1"/>
</dbReference>
<dbReference type="InterPro" id="IPR014166">
    <property type="entry name" value="Tol-Pal_acyl-CoA_thioesterase"/>
</dbReference>
<sequence>MAIRTRDVICPFTIKVRVYWEDTDAGGVVYHAAYVRFLERARTEWLRSLGIGQETLRDVEDRVFAVRWMELDFLKPARLDDELEVGVKVETARHASMMFQQVIRRGEEVLIAARVKAVSLTASEFKPCALTPELLTKFKVPE</sequence>
<comment type="similarity">
    <text evidence="1">Belongs to the 4-hydroxybenzoyl-CoA thioesterase family.</text>
</comment>
<evidence type="ECO:0000256" key="2">
    <source>
        <dbReference type="ARBA" id="ARBA00022801"/>
    </source>
</evidence>
<organism evidence="4 5">
    <name type="scientific">Alkalisalibacterium limincola</name>
    <dbReference type="NCBI Taxonomy" id="2699169"/>
    <lineage>
        <taxon>Bacteria</taxon>
        <taxon>Pseudomonadati</taxon>
        <taxon>Pseudomonadota</taxon>
        <taxon>Gammaproteobacteria</taxon>
        <taxon>Lysobacterales</taxon>
        <taxon>Lysobacteraceae</taxon>
        <taxon>Alkalisalibacterium</taxon>
    </lineage>
</organism>
<evidence type="ECO:0000259" key="3">
    <source>
        <dbReference type="Pfam" id="PF03061"/>
    </source>
</evidence>
<comment type="caution">
    <text evidence="4">The sequence shown here is derived from an EMBL/GenBank/DDBJ whole genome shotgun (WGS) entry which is preliminary data.</text>
</comment>
<accession>A0A5C8KSE5</accession>
<dbReference type="EMBL" id="VRTS01000004">
    <property type="protein sequence ID" value="TXK62624.1"/>
    <property type="molecule type" value="Genomic_DNA"/>
</dbReference>
<dbReference type="NCBIfam" id="TIGR00051">
    <property type="entry name" value="YbgC/FadM family acyl-CoA thioesterase"/>
    <property type="match status" value="1"/>
</dbReference>
<name>A0A5C8KSE5_9GAMM</name>
<feature type="domain" description="Thioesterase" evidence="3">
    <location>
        <begin position="26"/>
        <end position="111"/>
    </location>
</feature>
<dbReference type="OrthoDB" id="9808429at2"/>
<dbReference type="Pfam" id="PF03061">
    <property type="entry name" value="4HBT"/>
    <property type="match status" value="1"/>
</dbReference>
<dbReference type="Proteomes" id="UP000321248">
    <property type="component" value="Unassembled WGS sequence"/>
</dbReference>
<dbReference type="SUPFAM" id="SSF54637">
    <property type="entry name" value="Thioesterase/thiol ester dehydrase-isomerase"/>
    <property type="match status" value="1"/>
</dbReference>
<dbReference type="FunFam" id="3.10.129.10:FF:000004">
    <property type="entry name" value="Tol-pal system-associated acyl-CoA thioesterase"/>
    <property type="match status" value="1"/>
</dbReference>
<dbReference type="InterPro" id="IPR050563">
    <property type="entry name" value="4-hydroxybenzoyl-CoA_TE"/>
</dbReference>
<dbReference type="InterPro" id="IPR006684">
    <property type="entry name" value="YbgC/YbaW"/>
</dbReference>
<evidence type="ECO:0000256" key="1">
    <source>
        <dbReference type="ARBA" id="ARBA00005953"/>
    </source>
</evidence>
<dbReference type="PIRSF" id="PIRSF003230">
    <property type="entry name" value="YbgC"/>
    <property type="match status" value="1"/>
</dbReference>
<dbReference type="InterPro" id="IPR029069">
    <property type="entry name" value="HotDog_dom_sf"/>
</dbReference>
<evidence type="ECO:0000313" key="4">
    <source>
        <dbReference type="EMBL" id="TXK62624.1"/>
    </source>
</evidence>
<dbReference type="GO" id="GO:0047617">
    <property type="term" value="F:fatty acyl-CoA hydrolase activity"/>
    <property type="evidence" value="ECO:0007669"/>
    <property type="project" value="TreeGrafter"/>
</dbReference>
<evidence type="ECO:0000313" key="5">
    <source>
        <dbReference type="Proteomes" id="UP000321248"/>
    </source>
</evidence>
<dbReference type="PROSITE" id="PS01328">
    <property type="entry name" value="4HBCOA_THIOESTERASE"/>
    <property type="match status" value="1"/>
</dbReference>
<dbReference type="NCBIfam" id="TIGR02799">
    <property type="entry name" value="thio_ybgC"/>
    <property type="match status" value="1"/>
</dbReference>
<dbReference type="InterPro" id="IPR006683">
    <property type="entry name" value="Thioestr_dom"/>
</dbReference>
<dbReference type="RefSeq" id="WP_147891547.1">
    <property type="nucleotide sequence ID" value="NZ_VRTS01000004.1"/>
</dbReference>
<gene>
    <name evidence="4" type="primary">ybgC</name>
    <name evidence="4" type="ORF">FU658_07725</name>
</gene>
<reference evidence="4 5" key="1">
    <citation type="submission" date="2019-08" db="EMBL/GenBank/DDBJ databases">
        <authorList>
            <person name="Karlyshev A.V."/>
        </authorList>
    </citation>
    <scope>NUCLEOTIDE SEQUENCE [LARGE SCALE GENOMIC DNA]</scope>
    <source>
        <strain evidence="4 5">Alg18-2.2</strain>
    </source>
</reference>
<dbReference type="PANTHER" id="PTHR31793">
    <property type="entry name" value="4-HYDROXYBENZOYL-COA THIOESTERASE FAMILY MEMBER"/>
    <property type="match status" value="1"/>
</dbReference>
<dbReference type="PANTHER" id="PTHR31793:SF37">
    <property type="entry name" value="ACYL-COA THIOESTER HYDROLASE YBGC"/>
    <property type="match status" value="1"/>
</dbReference>
<keyword evidence="2" id="KW-0378">Hydrolase</keyword>
<protein>
    <submittedName>
        <fullName evidence="4">Tol-pal system-associated acyl-CoA thioesterase</fullName>
    </submittedName>
</protein>
<keyword evidence="5" id="KW-1185">Reference proteome</keyword>
<dbReference type="Gene3D" id="3.10.129.10">
    <property type="entry name" value="Hotdog Thioesterase"/>
    <property type="match status" value="1"/>
</dbReference>
<dbReference type="InterPro" id="IPR008272">
    <property type="entry name" value="HB-CoA_thioesterase_AS"/>
</dbReference>
<proteinExistence type="inferred from homology"/>
<dbReference type="AlphaFoldDB" id="A0A5C8KSE5"/>